<sequence length="82" mass="8987">MKPEGQTPNPTVVLLSIKAMNNDPVAFGPRKIGSFLTENEHSENKMYVPSGYTVHIYPDVRKSEVPSEESTCHNGQGIISEG</sequence>
<dbReference type="AlphaFoldDB" id="A0A074ZY91"/>
<dbReference type="GeneID" id="20319052"/>
<dbReference type="KEGG" id="ovi:T265_04870"/>
<dbReference type="CTD" id="20319052"/>
<keyword evidence="2" id="KW-1185">Reference proteome</keyword>
<proteinExistence type="predicted"/>
<evidence type="ECO:0000313" key="1">
    <source>
        <dbReference type="EMBL" id="KER28270.1"/>
    </source>
</evidence>
<dbReference type="Proteomes" id="UP000054324">
    <property type="component" value="Unassembled WGS sequence"/>
</dbReference>
<name>A0A074ZY91_OPIVI</name>
<reference evidence="1 2" key="1">
    <citation type="submission" date="2013-11" db="EMBL/GenBank/DDBJ databases">
        <title>Opisthorchis viverrini - life in the bile duct.</title>
        <authorList>
            <person name="Young N.D."/>
            <person name="Nagarajan N."/>
            <person name="Lin S.J."/>
            <person name="Korhonen P.K."/>
            <person name="Jex A.R."/>
            <person name="Hall R.S."/>
            <person name="Safavi-Hemami H."/>
            <person name="Kaewkong W."/>
            <person name="Bertrand D."/>
            <person name="Gao S."/>
            <person name="Seet Q."/>
            <person name="Wongkham S."/>
            <person name="Teh B.T."/>
            <person name="Wongkham C."/>
            <person name="Intapan P.M."/>
            <person name="Maleewong W."/>
            <person name="Yang X."/>
            <person name="Hu M."/>
            <person name="Wang Z."/>
            <person name="Hofmann A."/>
            <person name="Sternberg P.W."/>
            <person name="Tan P."/>
            <person name="Wang J."/>
            <person name="Gasser R.B."/>
        </authorList>
    </citation>
    <scope>NUCLEOTIDE SEQUENCE [LARGE SCALE GENOMIC DNA]</scope>
</reference>
<dbReference type="RefSeq" id="XP_009167988.1">
    <property type="nucleotide sequence ID" value="XM_009169724.1"/>
</dbReference>
<protein>
    <submittedName>
        <fullName evidence="1">Uncharacterized protein</fullName>
    </submittedName>
</protein>
<organism evidence="1 2">
    <name type="scientific">Opisthorchis viverrini</name>
    <name type="common">Southeast Asian liver fluke</name>
    <dbReference type="NCBI Taxonomy" id="6198"/>
    <lineage>
        <taxon>Eukaryota</taxon>
        <taxon>Metazoa</taxon>
        <taxon>Spiralia</taxon>
        <taxon>Lophotrochozoa</taxon>
        <taxon>Platyhelminthes</taxon>
        <taxon>Trematoda</taxon>
        <taxon>Digenea</taxon>
        <taxon>Opisthorchiida</taxon>
        <taxon>Opisthorchiata</taxon>
        <taxon>Opisthorchiidae</taxon>
        <taxon>Opisthorchis</taxon>
    </lineage>
</organism>
<evidence type="ECO:0000313" key="2">
    <source>
        <dbReference type="Proteomes" id="UP000054324"/>
    </source>
</evidence>
<dbReference type="EMBL" id="KL596703">
    <property type="protein sequence ID" value="KER28270.1"/>
    <property type="molecule type" value="Genomic_DNA"/>
</dbReference>
<accession>A0A074ZY91</accession>
<gene>
    <name evidence="1" type="ORF">T265_04870</name>
</gene>